<dbReference type="AlphaFoldDB" id="A0A3P3FIJ6"/>
<dbReference type="RefSeq" id="WP_125001660.1">
    <property type="nucleotide sequence ID" value="NZ_RQXT01000025.1"/>
</dbReference>
<evidence type="ECO:0000313" key="1">
    <source>
        <dbReference type="EMBL" id="RRH98056.1"/>
    </source>
</evidence>
<keyword evidence="2" id="KW-1185">Reference proteome</keyword>
<reference evidence="1 2" key="1">
    <citation type="submission" date="2018-11" db="EMBL/GenBank/DDBJ databases">
        <title>the genome of Mesorhizobium tamadayense DSM 28320.</title>
        <authorList>
            <person name="Gao J."/>
        </authorList>
    </citation>
    <scope>NUCLEOTIDE SEQUENCE [LARGE SCALE GENOMIC DNA]</scope>
    <source>
        <strain evidence="1 2">DSM 28320</strain>
    </source>
</reference>
<accession>A0A3P3FIJ6</accession>
<gene>
    <name evidence="1" type="ORF">EH240_19865</name>
</gene>
<organism evidence="1 2">
    <name type="scientific">Mesorhizobium tamadayense</name>
    <dbReference type="NCBI Taxonomy" id="425306"/>
    <lineage>
        <taxon>Bacteria</taxon>
        <taxon>Pseudomonadati</taxon>
        <taxon>Pseudomonadota</taxon>
        <taxon>Alphaproteobacteria</taxon>
        <taxon>Hyphomicrobiales</taxon>
        <taxon>Phyllobacteriaceae</taxon>
        <taxon>Mesorhizobium</taxon>
    </lineage>
</organism>
<dbReference type="EMBL" id="RQXT01000025">
    <property type="protein sequence ID" value="RRH98056.1"/>
    <property type="molecule type" value="Genomic_DNA"/>
</dbReference>
<dbReference type="Proteomes" id="UP000273786">
    <property type="component" value="Unassembled WGS sequence"/>
</dbReference>
<sequence length="86" mass="9359">MATQLSERQALAVAAASQASEAIAELLRYAREGEWMKSEFHPDVEPLEKLCDAAKLTAEILSDEPDPDGDRNQLGGALEKFLSGWA</sequence>
<name>A0A3P3FIJ6_9HYPH</name>
<protein>
    <recommendedName>
        <fullName evidence="3">Nucleotide pyrophosphohydrolase</fullName>
    </recommendedName>
</protein>
<comment type="caution">
    <text evidence="1">The sequence shown here is derived from an EMBL/GenBank/DDBJ whole genome shotgun (WGS) entry which is preliminary data.</text>
</comment>
<evidence type="ECO:0008006" key="3">
    <source>
        <dbReference type="Google" id="ProtNLM"/>
    </source>
</evidence>
<evidence type="ECO:0000313" key="2">
    <source>
        <dbReference type="Proteomes" id="UP000273786"/>
    </source>
</evidence>
<proteinExistence type="predicted"/>